<dbReference type="SUPFAM" id="SSF103473">
    <property type="entry name" value="MFS general substrate transporter"/>
    <property type="match status" value="1"/>
</dbReference>
<dbReference type="Gene3D" id="1.20.1250.20">
    <property type="entry name" value="MFS general substrate transporter like domains"/>
    <property type="match status" value="1"/>
</dbReference>
<dbReference type="Proteomes" id="UP000561438">
    <property type="component" value="Unassembled WGS sequence"/>
</dbReference>
<feature type="transmembrane region" description="Helical" evidence="5">
    <location>
        <begin position="132"/>
        <end position="153"/>
    </location>
</feature>
<dbReference type="InterPro" id="IPR005829">
    <property type="entry name" value="Sugar_transporter_CS"/>
</dbReference>
<proteinExistence type="predicted"/>
<dbReference type="PANTHER" id="PTHR23508">
    <property type="entry name" value="CARBOXYLIC ACID TRANSPORTER PROTEIN HOMOLOG"/>
    <property type="match status" value="1"/>
</dbReference>
<dbReference type="RefSeq" id="WP_176268274.1">
    <property type="nucleotide sequence ID" value="NZ_JABWGV010000008.1"/>
</dbReference>
<feature type="transmembrane region" description="Helical" evidence="5">
    <location>
        <begin position="102"/>
        <end position="120"/>
    </location>
</feature>
<reference evidence="7 8" key="1">
    <citation type="submission" date="2020-06" db="EMBL/GenBank/DDBJ databases">
        <title>Altererythrobacter sp. HHU K3-1.</title>
        <authorList>
            <person name="Zhang D."/>
            <person name="Xue H."/>
        </authorList>
    </citation>
    <scope>NUCLEOTIDE SEQUENCE [LARGE SCALE GENOMIC DNA]</scope>
    <source>
        <strain evidence="7 8">HHU K3-1</strain>
    </source>
</reference>
<feature type="transmembrane region" description="Helical" evidence="5">
    <location>
        <begin position="333"/>
        <end position="352"/>
    </location>
</feature>
<keyword evidence="4 5" id="KW-0472">Membrane</keyword>
<feature type="transmembrane region" description="Helical" evidence="5">
    <location>
        <begin position="393"/>
        <end position="420"/>
    </location>
</feature>
<dbReference type="AlphaFoldDB" id="A0A850H9Q2"/>
<dbReference type="PROSITE" id="PS50850">
    <property type="entry name" value="MFS"/>
    <property type="match status" value="1"/>
</dbReference>
<sequence>MDQRDVSQSVRGRSEGIGMTPMRILAENPMGRRQWTAVALAIFLNGLDGYDAASISFAAPGIAESWGLDPAALGWVLSMELIGMAVGSVVFGIAADRFGRRPCILTCLILMASGMLGATLSQDVLQLSTARILTGLGIGGMLASLTAIVSEYANDRWRPVVISTMIVGYPLGSVLGGLVARHLLVVGEWRDVFLFGAIVTILTLPLAIALMPESPIWAGRQSVGEGLGKANKILKKLGLPSAEEAEAGGTTGGSASLAALFRGPLARVTILLTLAYVGHMTCYYFILKWMPKLVVDFGYEAQIGADMLIVAMLAGSFAGPVFGFVASRITLPLASIIVLLGAALAVNVFAQVGTDRFALIGAAALVGVFFNSGGVAFYALLAEAFPAELRGRGIGFGVGLGRAGAAFGPAGAGALFAAGFDLSSTAFIMSLGSFVSALVLMWLFYQKKRTPGMPLV</sequence>
<dbReference type="InterPro" id="IPR036259">
    <property type="entry name" value="MFS_trans_sf"/>
</dbReference>
<feature type="transmembrane region" description="Helical" evidence="5">
    <location>
        <begin position="358"/>
        <end position="381"/>
    </location>
</feature>
<evidence type="ECO:0000256" key="3">
    <source>
        <dbReference type="ARBA" id="ARBA00022989"/>
    </source>
</evidence>
<feature type="domain" description="Major facilitator superfamily (MFS) profile" evidence="6">
    <location>
        <begin position="37"/>
        <end position="449"/>
    </location>
</feature>
<accession>A0A850H9Q2</accession>
<evidence type="ECO:0000313" key="8">
    <source>
        <dbReference type="Proteomes" id="UP000561438"/>
    </source>
</evidence>
<feature type="transmembrane region" description="Helical" evidence="5">
    <location>
        <begin position="307"/>
        <end position="326"/>
    </location>
</feature>
<dbReference type="InterPro" id="IPR011701">
    <property type="entry name" value="MFS"/>
</dbReference>
<feature type="transmembrane region" description="Helical" evidence="5">
    <location>
        <begin position="72"/>
        <end position="95"/>
    </location>
</feature>
<feature type="transmembrane region" description="Helical" evidence="5">
    <location>
        <begin position="160"/>
        <end position="180"/>
    </location>
</feature>
<dbReference type="PROSITE" id="PS00217">
    <property type="entry name" value="SUGAR_TRANSPORT_2"/>
    <property type="match status" value="1"/>
</dbReference>
<evidence type="ECO:0000256" key="2">
    <source>
        <dbReference type="ARBA" id="ARBA00022692"/>
    </source>
</evidence>
<gene>
    <name evidence="7" type="ORF">HUV48_13605</name>
</gene>
<keyword evidence="2 5" id="KW-0812">Transmembrane</keyword>
<name>A0A850H9Q2_9SPHN</name>
<organism evidence="7 8">
    <name type="scientific">Qipengyuania atrilutea</name>
    <dbReference type="NCBI Taxonomy" id="2744473"/>
    <lineage>
        <taxon>Bacteria</taxon>
        <taxon>Pseudomonadati</taxon>
        <taxon>Pseudomonadota</taxon>
        <taxon>Alphaproteobacteria</taxon>
        <taxon>Sphingomonadales</taxon>
        <taxon>Erythrobacteraceae</taxon>
        <taxon>Qipengyuania</taxon>
    </lineage>
</organism>
<evidence type="ECO:0000259" key="6">
    <source>
        <dbReference type="PROSITE" id="PS50850"/>
    </source>
</evidence>
<dbReference type="InterPro" id="IPR020846">
    <property type="entry name" value="MFS_dom"/>
</dbReference>
<keyword evidence="8" id="KW-1185">Reference proteome</keyword>
<evidence type="ECO:0000256" key="4">
    <source>
        <dbReference type="ARBA" id="ARBA00023136"/>
    </source>
</evidence>
<dbReference type="PANTHER" id="PTHR23508:SF10">
    <property type="entry name" value="CARBOXYLIC ACID TRANSPORTER PROTEIN HOMOLOG"/>
    <property type="match status" value="1"/>
</dbReference>
<protein>
    <submittedName>
        <fullName evidence="7">MFS transporter</fullName>
    </submittedName>
</protein>
<dbReference type="GO" id="GO:0005886">
    <property type="term" value="C:plasma membrane"/>
    <property type="evidence" value="ECO:0007669"/>
    <property type="project" value="TreeGrafter"/>
</dbReference>
<keyword evidence="3 5" id="KW-1133">Transmembrane helix</keyword>
<feature type="transmembrane region" description="Helical" evidence="5">
    <location>
        <begin position="192"/>
        <end position="211"/>
    </location>
</feature>
<dbReference type="GO" id="GO:0046943">
    <property type="term" value="F:carboxylic acid transmembrane transporter activity"/>
    <property type="evidence" value="ECO:0007669"/>
    <property type="project" value="TreeGrafter"/>
</dbReference>
<evidence type="ECO:0000256" key="5">
    <source>
        <dbReference type="SAM" id="Phobius"/>
    </source>
</evidence>
<feature type="transmembrane region" description="Helical" evidence="5">
    <location>
        <begin position="426"/>
        <end position="445"/>
    </location>
</feature>
<evidence type="ECO:0000256" key="1">
    <source>
        <dbReference type="ARBA" id="ARBA00004141"/>
    </source>
</evidence>
<comment type="subcellular location">
    <subcellularLocation>
        <location evidence="1">Membrane</location>
        <topology evidence="1">Multi-pass membrane protein</topology>
    </subcellularLocation>
</comment>
<comment type="caution">
    <text evidence="7">The sequence shown here is derived from an EMBL/GenBank/DDBJ whole genome shotgun (WGS) entry which is preliminary data.</text>
</comment>
<evidence type="ECO:0000313" key="7">
    <source>
        <dbReference type="EMBL" id="NVD46045.1"/>
    </source>
</evidence>
<dbReference type="EMBL" id="JABWGV010000008">
    <property type="protein sequence ID" value="NVD46045.1"/>
    <property type="molecule type" value="Genomic_DNA"/>
</dbReference>
<feature type="transmembrane region" description="Helical" evidence="5">
    <location>
        <begin position="265"/>
        <end position="287"/>
    </location>
</feature>
<dbReference type="Pfam" id="PF07690">
    <property type="entry name" value="MFS_1"/>
    <property type="match status" value="1"/>
</dbReference>